<evidence type="ECO:0000313" key="3">
    <source>
        <dbReference type="Proteomes" id="UP001141806"/>
    </source>
</evidence>
<comment type="caution">
    <text evidence="2">The sequence shown here is derived from an EMBL/GenBank/DDBJ whole genome shotgun (WGS) entry which is preliminary data.</text>
</comment>
<organism evidence="2 3">
    <name type="scientific">Protea cynaroides</name>
    <dbReference type="NCBI Taxonomy" id="273540"/>
    <lineage>
        <taxon>Eukaryota</taxon>
        <taxon>Viridiplantae</taxon>
        <taxon>Streptophyta</taxon>
        <taxon>Embryophyta</taxon>
        <taxon>Tracheophyta</taxon>
        <taxon>Spermatophyta</taxon>
        <taxon>Magnoliopsida</taxon>
        <taxon>Proteales</taxon>
        <taxon>Proteaceae</taxon>
        <taxon>Protea</taxon>
    </lineage>
</organism>
<gene>
    <name evidence="2" type="ORF">NE237_013378</name>
</gene>
<feature type="region of interest" description="Disordered" evidence="1">
    <location>
        <begin position="1"/>
        <end position="25"/>
    </location>
</feature>
<proteinExistence type="predicted"/>
<sequence>MSINSVTTGETLNKRPLENGHANGDSLKYKRRNVVVKRDFPKGYGRFAERINRFSKVGDGSTKDETIVPFERESHTLKTSTTETANCLETSDQVEELKPVKAVEHETSTRIPHARITRLRPLKTSDQMKGLEMVKPLEYETSTHISQQSLVSQI</sequence>
<protein>
    <submittedName>
        <fullName evidence="2">Uncharacterized protein</fullName>
    </submittedName>
</protein>
<dbReference type="EMBL" id="JAMYWD010000011">
    <property type="protein sequence ID" value="KAJ4956595.1"/>
    <property type="molecule type" value="Genomic_DNA"/>
</dbReference>
<accession>A0A9Q0GZT3</accession>
<evidence type="ECO:0000256" key="1">
    <source>
        <dbReference type="SAM" id="MobiDB-lite"/>
    </source>
</evidence>
<name>A0A9Q0GZT3_9MAGN</name>
<reference evidence="2" key="1">
    <citation type="journal article" date="2023" name="Plant J.">
        <title>The genome of the king protea, Protea cynaroides.</title>
        <authorList>
            <person name="Chang J."/>
            <person name="Duong T.A."/>
            <person name="Schoeman C."/>
            <person name="Ma X."/>
            <person name="Roodt D."/>
            <person name="Barker N."/>
            <person name="Li Z."/>
            <person name="Van de Peer Y."/>
            <person name="Mizrachi E."/>
        </authorList>
    </citation>
    <scope>NUCLEOTIDE SEQUENCE</scope>
    <source>
        <tissue evidence="2">Young leaves</tissue>
    </source>
</reference>
<evidence type="ECO:0000313" key="2">
    <source>
        <dbReference type="EMBL" id="KAJ4956595.1"/>
    </source>
</evidence>
<dbReference type="OrthoDB" id="10521631at2759"/>
<keyword evidence="3" id="KW-1185">Reference proteome</keyword>
<feature type="compositionally biased region" description="Polar residues" evidence="1">
    <location>
        <begin position="1"/>
        <end position="11"/>
    </location>
</feature>
<dbReference type="AlphaFoldDB" id="A0A9Q0GZT3"/>
<dbReference type="Proteomes" id="UP001141806">
    <property type="component" value="Unassembled WGS sequence"/>
</dbReference>